<reference evidence="3" key="1">
    <citation type="submission" date="2016-07" db="EMBL/GenBank/DDBJ databases">
        <authorList>
            <person name="Florea S."/>
            <person name="Webb J.S."/>
            <person name="Jaromczyk J."/>
            <person name="Schardl C.L."/>
        </authorList>
    </citation>
    <scope>NUCLEOTIDE SEQUENCE [LARGE SCALE GENOMIC DNA]</scope>
    <source>
        <strain evidence="3">Z6</strain>
    </source>
</reference>
<accession>A0A1C0AAW1</accession>
<evidence type="ECO:0000259" key="1">
    <source>
        <dbReference type="SMART" id="SM00849"/>
    </source>
</evidence>
<name>A0A1C0AAW1_9FIRM</name>
<dbReference type="EMBL" id="LWDV01000008">
    <property type="protein sequence ID" value="OCL27415.1"/>
    <property type="molecule type" value="Genomic_DNA"/>
</dbReference>
<comment type="caution">
    <text evidence="2">The sequence shown here is derived from an EMBL/GenBank/DDBJ whole genome shotgun (WGS) entry which is preliminary data.</text>
</comment>
<dbReference type="CDD" id="cd07721">
    <property type="entry name" value="yflN-like_MBL-fold"/>
    <property type="match status" value="1"/>
</dbReference>
<dbReference type="Gene3D" id="3.60.15.10">
    <property type="entry name" value="Ribonuclease Z/Hydroxyacylglutathione hydrolase-like"/>
    <property type="match status" value="1"/>
</dbReference>
<proteinExistence type="predicted"/>
<dbReference type="SUPFAM" id="SSF56281">
    <property type="entry name" value="Metallo-hydrolase/oxidoreductase"/>
    <property type="match status" value="1"/>
</dbReference>
<protein>
    <recommendedName>
        <fullName evidence="1">Metallo-beta-lactamase domain-containing protein</fullName>
    </recommendedName>
</protein>
<dbReference type="SMART" id="SM00849">
    <property type="entry name" value="Lactamase_B"/>
    <property type="match status" value="1"/>
</dbReference>
<reference evidence="2 3" key="2">
    <citation type="submission" date="2016-08" db="EMBL/GenBank/DDBJ databases">
        <title>Orenia metallireducens sp. nov. strain Z6, a Novel Metal-reducing Firmicute from the Deep Subsurface.</title>
        <authorList>
            <person name="Maxim B.I."/>
            <person name="Kenneth K."/>
            <person name="Flynn T.M."/>
            <person name="Oloughlin E.J."/>
            <person name="Locke R.A."/>
            <person name="Weber J.R."/>
            <person name="Egan S.M."/>
            <person name="Mackie R.I."/>
            <person name="Cann I.K."/>
        </authorList>
    </citation>
    <scope>NUCLEOTIDE SEQUENCE [LARGE SCALE GENOMIC DNA]</scope>
    <source>
        <strain evidence="2 3">Z6</strain>
    </source>
</reference>
<dbReference type="InterPro" id="IPR036866">
    <property type="entry name" value="RibonucZ/Hydroxyglut_hydro"/>
</dbReference>
<dbReference type="InterPro" id="IPR001279">
    <property type="entry name" value="Metallo-B-lactamas"/>
</dbReference>
<dbReference type="Proteomes" id="UP000093514">
    <property type="component" value="Unassembled WGS sequence"/>
</dbReference>
<evidence type="ECO:0000313" key="3">
    <source>
        <dbReference type="Proteomes" id="UP000093514"/>
    </source>
</evidence>
<dbReference type="AlphaFoldDB" id="A0A1C0AAW1"/>
<dbReference type="Pfam" id="PF00753">
    <property type="entry name" value="Lactamase_B"/>
    <property type="match status" value="1"/>
</dbReference>
<feature type="domain" description="Metallo-beta-lactamase" evidence="1">
    <location>
        <begin position="17"/>
        <end position="220"/>
    </location>
</feature>
<dbReference type="PANTHER" id="PTHR42951">
    <property type="entry name" value="METALLO-BETA-LACTAMASE DOMAIN-CONTAINING"/>
    <property type="match status" value="1"/>
</dbReference>
<organism evidence="2 3">
    <name type="scientific">Orenia metallireducens</name>
    <dbReference type="NCBI Taxonomy" id="1413210"/>
    <lineage>
        <taxon>Bacteria</taxon>
        <taxon>Bacillati</taxon>
        <taxon>Bacillota</taxon>
        <taxon>Clostridia</taxon>
        <taxon>Halanaerobiales</taxon>
        <taxon>Halobacteroidaceae</taxon>
        <taxon>Orenia</taxon>
    </lineage>
</organism>
<evidence type="ECO:0000313" key="2">
    <source>
        <dbReference type="EMBL" id="OCL27415.1"/>
    </source>
</evidence>
<gene>
    <name evidence="2" type="ORF">U472_06600</name>
</gene>
<keyword evidence="3" id="KW-1185">Reference proteome</keyword>
<sequence length="239" mass="26868">MYNILTLKFDMGKDLIEVHPLLIQEGEELILCDAGYPNQLQQIELELKRCGFTMRDLTKIFISHHDHDHIGSIGQLKENNPSVEIITSEIEKPFVEGTEKSLRLIQAEEYNESLNEEEKEFGEAFANYLKTINSVKVNTIVGDGDYIAKGVKVVSTPGHTPGHQSILLESESILFTGDALAFENNRLIIANPEFTLDIDECMKSIRKISDMKLSKLICYHGGLVENGISESLSELLENE</sequence>
<dbReference type="InterPro" id="IPR050855">
    <property type="entry name" value="NDM-1-like"/>
</dbReference>
<dbReference type="PANTHER" id="PTHR42951:SF15">
    <property type="entry name" value="METALLO-BETA-LACTAMASE SUPERFAMILY PROTEIN"/>
    <property type="match status" value="1"/>
</dbReference>